<keyword evidence="1" id="KW-0812">Transmembrane</keyword>
<keyword evidence="1" id="KW-0472">Membrane</keyword>
<feature type="transmembrane region" description="Helical" evidence="1">
    <location>
        <begin position="64"/>
        <end position="83"/>
    </location>
</feature>
<keyword evidence="1" id="KW-1133">Transmembrane helix</keyword>
<evidence type="ECO:0000313" key="2">
    <source>
        <dbReference type="EMBL" id="CDF79465.1"/>
    </source>
</evidence>
<evidence type="ECO:0000256" key="1">
    <source>
        <dbReference type="SAM" id="Phobius"/>
    </source>
</evidence>
<dbReference type="EMBL" id="HG315671">
    <property type="protein sequence ID" value="CDF79465.1"/>
    <property type="molecule type" value="Genomic_DNA"/>
</dbReference>
<name>T2KL50_FORAG</name>
<sequence>MGATSTFYVNENLKQGAVRASALLSLLVSLFFYCFPDLLNPYLTQNIPTAFIGASFVGMVSSKAISHYSWLIIAGIIFSIIYINKSLFFRGYGGALGTSAFIAILATMAIPVVFSKKKKITNGFLIFRKWLFRDK</sequence>
<dbReference type="PATRIC" id="fig|1347342.6.peg.1759"/>
<keyword evidence="3" id="KW-1185">Reference proteome</keyword>
<dbReference type="HOGENOM" id="CLU_141496_0_0_10"/>
<dbReference type="AlphaFoldDB" id="T2KL50"/>
<protein>
    <submittedName>
        <fullName evidence="2">Uncharacterized protein</fullName>
    </submittedName>
</protein>
<feature type="transmembrane region" description="Helical" evidence="1">
    <location>
        <begin position="95"/>
        <end position="114"/>
    </location>
</feature>
<dbReference type="STRING" id="1347342.BN863_17530"/>
<gene>
    <name evidence="2" type="ORF">BN863_17530</name>
</gene>
<dbReference type="eggNOG" id="COG4262">
    <property type="taxonomic scope" value="Bacteria"/>
</dbReference>
<dbReference type="Proteomes" id="UP000016160">
    <property type="component" value="Chromosome"/>
</dbReference>
<proteinExistence type="predicted"/>
<accession>T2KL50</accession>
<reference evidence="2 3" key="1">
    <citation type="journal article" date="2013" name="Appl. Environ. Microbiol.">
        <title>The genome of the alga-associated marine flavobacterium Formosa agariphila KMM 3901T reveals a broad potential for degradation of algal polysaccharides.</title>
        <authorList>
            <person name="Mann A.J."/>
            <person name="Hahnke R.L."/>
            <person name="Huang S."/>
            <person name="Werner J."/>
            <person name="Xing P."/>
            <person name="Barbeyron T."/>
            <person name="Huettel B."/>
            <person name="Stueber K."/>
            <person name="Reinhardt R."/>
            <person name="Harder J."/>
            <person name="Gloeckner F.O."/>
            <person name="Amann R.I."/>
            <person name="Teeling H."/>
        </authorList>
    </citation>
    <scope>NUCLEOTIDE SEQUENCE [LARGE SCALE GENOMIC DNA]</scope>
    <source>
        <strain evidence="3">DSM 15362 / KCTC 12365 / LMG 23005 / KMM 3901</strain>
    </source>
</reference>
<evidence type="ECO:0000313" key="3">
    <source>
        <dbReference type="Proteomes" id="UP000016160"/>
    </source>
</evidence>
<feature type="transmembrane region" description="Helical" evidence="1">
    <location>
        <begin position="20"/>
        <end position="43"/>
    </location>
</feature>
<organism evidence="2 3">
    <name type="scientific">Formosa agariphila (strain DSM 15362 / KCTC 12365 / LMG 23005 / KMM 3901 / M-2Alg 35-1)</name>
    <dbReference type="NCBI Taxonomy" id="1347342"/>
    <lineage>
        <taxon>Bacteria</taxon>
        <taxon>Pseudomonadati</taxon>
        <taxon>Bacteroidota</taxon>
        <taxon>Flavobacteriia</taxon>
        <taxon>Flavobacteriales</taxon>
        <taxon>Flavobacteriaceae</taxon>
        <taxon>Formosa</taxon>
    </lineage>
</organism>